<keyword evidence="1" id="KW-0472">Membrane</keyword>
<organism evidence="2 3">
    <name type="scientific">Nelumbo nucifera</name>
    <name type="common">Sacred lotus</name>
    <dbReference type="NCBI Taxonomy" id="4432"/>
    <lineage>
        <taxon>Eukaryota</taxon>
        <taxon>Viridiplantae</taxon>
        <taxon>Streptophyta</taxon>
        <taxon>Embryophyta</taxon>
        <taxon>Tracheophyta</taxon>
        <taxon>Spermatophyta</taxon>
        <taxon>Magnoliopsida</taxon>
        <taxon>Proteales</taxon>
        <taxon>Nelumbonaceae</taxon>
        <taxon>Nelumbo</taxon>
    </lineage>
</organism>
<evidence type="ECO:0000313" key="2">
    <source>
        <dbReference type="EMBL" id="DAD37301.1"/>
    </source>
</evidence>
<keyword evidence="1" id="KW-1133">Transmembrane helix</keyword>
<dbReference type="PANTHER" id="PTHR12822:SF5">
    <property type="entry name" value="PROTEIN YIP"/>
    <property type="match status" value="1"/>
</dbReference>
<gene>
    <name evidence="2" type="ORF">HUJ06_007942</name>
</gene>
<evidence type="ECO:0000313" key="3">
    <source>
        <dbReference type="Proteomes" id="UP000607653"/>
    </source>
</evidence>
<feature type="transmembrane region" description="Helical" evidence="1">
    <location>
        <begin position="20"/>
        <end position="40"/>
    </location>
</feature>
<dbReference type="Proteomes" id="UP000607653">
    <property type="component" value="Unassembled WGS sequence"/>
</dbReference>
<dbReference type="GO" id="GO:0005794">
    <property type="term" value="C:Golgi apparatus"/>
    <property type="evidence" value="ECO:0007669"/>
    <property type="project" value="InterPro"/>
</dbReference>
<dbReference type="GO" id="GO:0031267">
    <property type="term" value="F:small GTPase binding"/>
    <property type="evidence" value="ECO:0007669"/>
    <property type="project" value="InterPro"/>
</dbReference>
<dbReference type="AlphaFoldDB" id="A0A822Z0W3"/>
<reference evidence="2 3" key="1">
    <citation type="journal article" date="2020" name="Mol. Biol. Evol.">
        <title>Distinct Expression and Methylation Patterns for Genes with Different Fates following a Single Whole-Genome Duplication in Flowering Plants.</title>
        <authorList>
            <person name="Shi T."/>
            <person name="Rahmani R.S."/>
            <person name="Gugger P.F."/>
            <person name="Wang M."/>
            <person name="Li H."/>
            <person name="Zhang Y."/>
            <person name="Li Z."/>
            <person name="Wang Q."/>
            <person name="Van de Peer Y."/>
            <person name="Marchal K."/>
            <person name="Chen J."/>
        </authorList>
    </citation>
    <scope>NUCLEOTIDE SEQUENCE [LARGE SCALE GENOMIC DNA]</scope>
    <source>
        <tissue evidence="2">Leaf</tissue>
    </source>
</reference>
<sequence length="124" mass="13899">MQKWNSNSTSWRIEVSYVKLAACVLYGYALVVPVAFYFLLQCLGSNASLLRFLFMWGYFLFINPCIQAFYASGLSRVRYLGFGPYLKRAFGIGRPEGSTSSTTATSQNADTKTVQELQSQMGVM</sequence>
<dbReference type="PANTHER" id="PTHR12822">
    <property type="entry name" value="PROTEIN YIPF"/>
    <property type="match status" value="1"/>
</dbReference>
<accession>A0A822Z0W3</accession>
<dbReference type="InterPro" id="IPR039765">
    <property type="entry name" value="Yip5/YIPF1/YIPF2"/>
</dbReference>
<comment type="caution">
    <text evidence="2">The sequence shown here is derived from an EMBL/GenBank/DDBJ whole genome shotgun (WGS) entry which is preliminary data.</text>
</comment>
<dbReference type="GO" id="GO:0016192">
    <property type="term" value="P:vesicle-mediated transport"/>
    <property type="evidence" value="ECO:0007669"/>
    <property type="project" value="InterPro"/>
</dbReference>
<keyword evidence="3" id="KW-1185">Reference proteome</keyword>
<keyword evidence="1" id="KW-0812">Transmembrane</keyword>
<proteinExistence type="predicted"/>
<evidence type="ECO:0000256" key="1">
    <source>
        <dbReference type="SAM" id="Phobius"/>
    </source>
</evidence>
<name>A0A822Z0W3_NELNU</name>
<dbReference type="EMBL" id="DUZY01000004">
    <property type="protein sequence ID" value="DAD37301.1"/>
    <property type="molecule type" value="Genomic_DNA"/>
</dbReference>
<feature type="transmembrane region" description="Helical" evidence="1">
    <location>
        <begin position="52"/>
        <end position="71"/>
    </location>
</feature>
<protein>
    <submittedName>
        <fullName evidence="2">Uncharacterized protein</fullName>
    </submittedName>
</protein>